<dbReference type="PANTHER" id="PTHR42711:SF5">
    <property type="entry name" value="ABC TRANSPORTER ATP-BINDING PROTEIN NATA"/>
    <property type="match status" value="1"/>
</dbReference>
<evidence type="ECO:0000313" key="6">
    <source>
        <dbReference type="EMBL" id="SDW80623.1"/>
    </source>
</evidence>
<dbReference type="InterPro" id="IPR003593">
    <property type="entry name" value="AAA+_ATPase"/>
</dbReference>
<gene>
    <name evidence="6" type="ORF">SAMN05660923_01269</name>
</gene>
<sequence>MIHIKDLTKIYRVPKQNKKKSLRNFLFPVYEDKIAVDNISFDVEEAEIIGFVGTNGAGKTTTIKMLSGILTPTSGKIIVNGYIPYKNRNELSKNIAVIMGQKSVMFYDIPVIESFKFYKDVYSISINDYKKRMELFLDKLELSNILNIPVRKLSLGQKMRCEIAVSLLHNPKILFLDEPTIGLDIIAKHKILDFFTYLNKEFNTTIFLTTHDIADIDKICKRIIIIDKGIIRYDGAIKELKDRDQYKIIEIMHEKDYNLEKILDGFKKEILVSEEYKTTIKVVKQDVGNVVNNLINNPKIVDFNINALSLESVLQEIYLNDQGELL</sequence>
<dbReference type="GO" id="GO:0005524">
    <property type="term" value="F:ATP binding"/>
    <property type="evidence" value="ECO:0007669"/>
    <property type="project" value="UniProtKB-KW"/>
</dbReference>
<accession>A0A1H2WIX7</accession>
<organism evidence="6 7">
    <name type="scientific">Tepidimicrobium xylanilyticum</name>
    <dbReference type="NCBI Taxonomy" id="1123352"/>
    <lineage>
        <taxon>Bacteria</taxon>
        <taxon>Bacillati</taxon>
        <taxon>Bacillota</taxon>
        <taxon>Tissierellia</taxon>
        <taxon>Tissierellales</taxon>
        <taxon>Tepidimicrobiaceae</taxon>
        <taxon>Tepidimicrobium</taxon>
    </lineage>
</organism>
<dbReference type="PROSITE" id="PS50893">
    <property type="entry name" value="ABC_TRANSPORTER_2"/>
    <property type="match status" value="1"/>
</dbReference>
<proteinExistence type="inferred from homology"/>
<dbReference type="InterPro" id="IPR027417">
    <property type="entry name" value="P-loop_NTPase"/>
</dbReference>
<keyword evidence="2" id="KW-0813">Transport</keyword>
<evidence type="ECO:0000256" key="1">
    <source>
        <dbReference type="ARBA" id="ARBA00005417"/>
    </source>
</evidence>
<evidence type="ECO:0000313" key="7">
    <source>
        <dbReference type="Proteomes" id="UP000198828"/>
    </source>
</evidence>
<keyword evidence="3" id="KW-0547">Nucleotide-binding</keyword>
<dbReference type="AlphaFoldDB" id="A0A1H2WIX7"/>
<dbReference type="EMBL" id="FNNG01000004">
    <property type="protein sequence ID" value="SDW80623.1"/>
    <property type="molecule type" value="Genomic_DNA"/>
</dbReference>
<dbReference type="RefSeq" id="WP_159428632.1">
    <property type="nucleotide sequence ID" value="NZ_BSYN01000001.1"/>
</dbReference>
<dbReference type="PANTHER" id="PTHR42711">
    <property type="entry name" value="ABC TRANSPORTER ATP-BINDING PROTEIN"/>
    <property type="match status" value="1"/>
</dbReference>
<evidence type="ECO:0000256" key="4">
    <source>
        <dbReference type="ARBA" id="ARBA00022840"/>
    </source>
</evidence>
<evidence type="ECO:0000259" key="5">
    <source>
        <dbReference type="PROSITE" id="PS50893"/>
    </source>
</evidence>
<dbReference type="InterPro" id="IPR050763">
    <property type="entry name" value="ABC_transporter_ATP-binding"/>
</dbReference>
<name>A0A1H2WIX7_9FIRM</name>
<dbReference type="SMART" id="SM00382">
    <property type="entry name" value="AAA"/>
    <property type="match status" value="1"/>
</dbReference>
<evidence type="ECO:0000256" key="2">
    <source>
        <dbReference type="ARBA" id="ARBA00022448"/>
    </source>
</evidence>
<dbReference type="Pfam" id="PF00005">
    <property type="entry name" value="ABC_tran"/>
    <property type="match status" value="1"/>
</dbReference>
<keyword evidence="7" id="KW-1185">Reference proteome</keyword>
<dbReference type="InterPro" id="IPR003439">
    <property type="entry name" value="ABC_transporter-like_ATP-bd"/>
</dbReference>
<feature type="domain" description="ABC transporter" evidence="5">
    <location>
        <begin position="2"/>
        <end position="253"/>
    </location>
</feature>
<dbReference type="Proteomes" id="UP000198828">
    <property type="component" value="Unassembled WGS sequence"/>
</dbReference>
<evidence type="ECO:0000256" key="3">
    <source>
        <dbReference type="ARBA" id="ARBA00022741"/>
    </source>
</evidence>
<reference evidence="6 7" key="1">
    <citation type="submission" date="2016-10" db="EMBL/GenBank/DDBJ databases">
        <authorList>
            <person name="de Groot N.N."/>
        </authorList>
    </citation>
    <scope>NUCLEOTIDE SEQUENCE [LARGE SCALE GENOMIC DNA]</scope>
    <source>
        <strain evidence="6 7">DSM 23310</strain>
    </source>
</reference>
<dbReference type="SUPFAM" id="SSF52540">
    <property type="entry name" value="P-loop containing nucleoside triphosphate hydrolases"/>
    <property type="match status" value="1"/>
</dbReference>
<dbReference type="Gene3D" id="3.40.50.300">
    <property type="entry name" value="P-loop containing nucleotide triphosphate hydrolases"/>
    <property type="match status" value="1"/>
</dbReference>
<keyword evidence="4 6" id="KW-0067">ATP-binding</keyword>
<dbReference type="GO" id="GO:0016887">
    <property type="term" value="F:ATP hydrolysis activity"/>
    <property type="evidence" value="ECO:0007669"/>
    <property type="project" value="InterPro"/>
</dbReference>
<dbReference type="OrthoDB" id="9804819at2"/>
<protein>
    <submittedName>
        <fullName evidence="6">ABC-2 type transport system ATP-binding protein</fullName>
    </submittedName>
</protein>
<comment type="similarity">
    <text evidence="1">Belongs to the ABC transporter superfamily.</text>
</comment>